<dbReference type="Proteomes" id="UP001163328">
    <property type="component" value="Chromosome"/>
</dbReference>
<dbReference type="InterPro" id="IPR036680">
    <property type="entry name" value="SPOR-like_sf"/>
</dbReference>
<reference evidence="1" key="1">
    <citation type="submission" date="2021-08" db="EMBL/GenBank/DDBJ databases">
        <title>Flavobacterium sp. strain CC-SYL302.</title>
        <authorList>
            <person name="Lin S.-Y."/>
            <person name="Lee T.-H."/>
            <person name="Young C.-C."/>
        </authorList>
    </citation>
    <scope>NUCLEOTIDE SEQUENCE</scope>
    <source>
        <strain evidence="1">CC-SYL302</strain>
    </source>
</reference>
<evidence type="ECO:0000313" key="1">
    <source>
        <dbReference type="EMBL" id="UYW02637.1"/>
    </source>
</evidence>
<accession>A0ABY6M3W3</accession>
<protein>
    <submittedName>
        <fullName evidence="1">SPOR domain-containing protein</fullName>
    </submittedName>
</protein>
<dbReference type="Gene3D" id="3.30.70.1070">
    <property type="entry name" value="Sporulation related repeat"/>
    <property type="match status" value="1"/>
</dbReference>
<proteinExistence type="predicted"/>
<name>A0ABY6M3W3_9FLAO</name>
<gene>
    <name evidence="1" type="ORF">K5I29_09665</name>
</gene>
<keyword evidence="2" id="KW-1185">Reference proteome</keyword>
<sequence>MSSNFYAQSSNTITTNDSKINNLLEEKRKINSKITINDQYKVQIYHGDIETARKTLEDFNSKFEDYDGTIVFSSPNYKLWIGPFKNRIQATKAWSEIKESYSRALIIKPSK</sequence>
<dbReference type="EMBL" id="CP081495">
    <property type="protein sequence ID" value="UYW02637.1"/>
    <property type="molecule type" value="Genomic_DNA"/>
</dbReference>
<organism evidence="1 2">
    <name type="scientific">Flavobacterium agricola</name>
    <dbReference type="NCBI Taxonomy" id="2870839"/>
    <lineage>
        <taxon>Bacteria</taxon>
        <taxon>Pseudomonadati</taxon>
        <taxon>Bacteroidota</taxon>
        <taxon>Flavobacteriia</taxon>
        <taxon>Flavobacteriales</taxon>
        <taxon>Flavobacteriaceae</taxon>
        <taxon>Flavobacterium</taxon>
    </lineage>
</organism>
<evidence type="ECO:0000313" key="2">
    <source>
        <dbReference type="Proteomes" id="UP001163328"/>
    </source>
</evidence>